<evidence type="ECO:0000313" key="1">
    <source>
        <dbReference type="EMBL" id="MCU7614601.1"/>
    </source>
</evidence>
<protein>
    <recommendedName>
        <fullName evidence="3">SH3 domain-containing protein</fullName>
    </recommendedName>
</protein>
<evidence type="ECO:0008006" key="3">
    <source>
        <dbReference type="Google" id="ProtNLM"/>
    </source>
</evidence>
<proteinExistence type="predicted"/>
<organism evidence="1 2">
    <name type="scientific">Chryseobacterium gilvum</name>
    <dbReference type="NCBI Taxonomy" id="2976534"/>
    <lineage>
        <taxon>Bacteria</taxon>
        <taxon>Pseudomonadati</taxon>
        <taxon>Bacteroidota</taxon>
        <taxon>Flavobacteriia</taxon>
        <taxon>Flavobacteriales</taxon>
        <taxon>Weeksellaceae</taxon>
        <taxon>Chryseobacterium group</taxon>
        <taxon>Chryseobacterium</taxon>
    </lineage>
</organism>
<name>A0ABT2VXH4_9FLAO</name>
<gene>
    <name evidence="1" type="ORF">N0B16_09155</name>
</gene>
<dbReference type="RefSeq" id="WP_262990533.1">
    <property type="nucleotide sequence ID" value="NZ_JAOTEN010000002.1"/>
</dbReference>
<accession>A0ABT2VXH4</accession>
<reference evidence="2" key="1">
    <citation type="submission" date="2023-07" db="EMBL/GenBank/DDBJ databases">
        <title>Chryseobacterium sp. GMJ5 Genome sequencing and assembly.</title>
        <authorList>
            <person name="Jung Y."/>
        </authorList>
    </citation>
    <scope>NUCLEOTIDE SEQUENCE [LARGE SCALE GENOMIC DNA]</scope>
    <source>
        <strain evidence="2">GMJ5</strain>
    </source>
</reference>
<sequence length="173" mass="18960">MKTVISILIIFFCVLMAGSFSISKEKSLHSGGRCTGSSSCSACSNCSGCTHCAGSGGTCGVCTGNSYRNRPSVNYSSSKHKKSKTSISSNIDLSKKNKISKTQKIRIGEININRYNSTVSLINIYEKPTLQSKIIEKTSRDTKLVPISSQKYWKKVKVQKSGKIGYVYYKDVQ</sequence>
<keyword evidence="2" id="KW-1185">Reference proteome</keyword>
<comment type="caution">
    <text evidence="1">The sequence shown here is derived from an EMBL/GenBank/DDBJ whole genome shotgun (WGS) entry which is preliminary data.</text>
</comment>
<dbReference type="Gene3D" id="2.30.30.40">
    <property type="entry name" value="SH3 Domains"/>
    <property type="match status" value="1"/>
</dbReference>
<evidence type="ECO:0000313" key="2">
    <source>
        <dbReference type="Proteomes" id="UP001208114"/>
    </source>
</evidence>
<dbReference type="Proteomes" id="UP001208114">
    <property type="component" value="Unassembled WGS sequence"/>
</dbReference>
<dbReference type="EMBL" id="JAOTEN010000002">
    <property type="protein sequence ID" value="MCU7614601.1"/>
    <property type="molecule type" value="Genomic_DNA"/>
</dbReference>